<reference evidence="2" key="2">
    <citation type="journal article" date="2024" name="Plant">
        <title>Genomic evolution and insights into agronomic trait innovations of Sesamum species.</title>
        <authorList>
            <person name="Miao H."/>
            <person name="Wang L."/>
            <person name="Qu L."/>
            <person name="Liu H."/>
            <person name="Sun Y."/>
            <person name="Le M."/>
            <person name="Wang Q."/>
            <person name="Wei S."/>
            <person name="Zheng Y."/>
            <person name="Lin W."/>
            <person name="Duan Y."/>
            <person name="Cao H."/>
            <person name="Xiong S."/>
            <person name="Wang X."/>
            <person name="Wei L."/>
            <person name="Li C."/>
            <person name="Ma Q."/>
            <person name="Ju M."/>
            <person name="Zhao R."/>
            <person name="Li G."/>
            <person name="Mu C."/>
            <person name="Tian Q."/>
            <person name="Mei H."/>
            <person name="Zhang T."/>
            <person name="Gao T."/>
            <person name="Zhang H."/>
        </authorList>
    </citation>
    <scope>NUCLEOTIDE SEQUENCE</scope>
    <source>
        <strain evidence="2">G02</strain>
    </source>
</reference>
<evidence type="ECO:0000256" key="1">
    <source>
        <dbReference type="SAM" id="MobiDB-lite"/>
    </source>
</evidence>
<comment type="caution">
    <text evidence="2">The sequence shown here is derived from an EMBL/GenBank/DDBJ whole genome shotgun (WGS) entry which is preliminary data.</text>
</comment>
<reference evidence="2" key="1">
    <citation type="submission" date="2020-06" db="EMBL/GenBank/DDBJ databases">
        <authorList>
            <person name="Li T."/>
            <person name="Hu X."/>
            <person name="Zhang T."/>
            <person name="Song X."/>
            <person name="Zhang H."/>
            <person name="Dai N."/>
            <person name="Sheng W."/>
            <person name="Hou X."/>
            <person name="Wei L."/>
        </authorList>
    </citation>
    <scope>NUCLEOTIDE SEQUENCE</scope>
    <source>
        <strain evidence="2">G02</strain>
        <tissue evidence="2">Leaf</tissue>
    </source>
</reference>
<gene>
    <name evidence="2" type="ORF">Sradi_3863700</name>
</gene>
<dbReference type="EMBL" id="JACGWJ010000016">
    <property type="protein sequence ID" value="KAL0361792.1"/>
    <property type="molecule type" value="Genomic_DNA"/>
</dbReference>
<feature type="region of interest" description="Disordered" evidence="1">
    <location>
        <begin position="1"/>
        <end position="37"/>
    </location>
</feature>
<organism evidence="2">
    <name type="scientific">Sesamum radiatum</name>
    <name type="common">Black benniseed</name>
    <dbReference type="NCBI Taxonomy" id="300843"/>
    <lineage>
        <taxon>Eukaryota</taxon>
        <taxon>Viridiplantae</taxon>
        <taxon>Streptophyta</taxon>
        <taxon>Embryophyta</taxon>
        <taxon>Tracheophyta</taxon>
        <taxon>Spermatophyta</taxon>
        <taxon>Magnoliopsida</taxon>
        <taxon>eudicotyledons</taxon>
        <taxon>Gunneridae</taxon>
        <taxon>Pentapetalae</taxon>
        <taxon>asterids</taxon>
        <taxon>lamiids</taxon>
        <taxon>Lamiales</taxon>
        <taxon>Pedaliaceae</taxon>
        <taxon>Sesamum</taxon>
    </lineage>
</organism>
<proteinExistence type="predicted"/>
<accession>A0AAW2Q213</accession>
<protein>
    <submittedName>
        <fullName evidence="2">Uncharacterized protein</fullName>
    </submittedName>
</protein>
<name>A0AAW2Q213_SESRA</name>
<evidence type="ECO:0000313" key="2">
    <source>
        <dbReference type="EMBL" id="KAL0361792.1"/>
    </source>
</evidence>
<dbReference type="AlphaFoldDB" id="A0AAW2Q213"/>
<sequence>MIGPTTMGAVAIGSRVGGATASTPSASGRGAPRPRTAMAEDSVFVPDEEEELEEPVATCRTQDRALDNVGTKSLAKR</sequence>